<accession>A0A375B9D0</accession>
<sequence length="55" mass="6536">MLEDVINDFGGYPSVTKKMLLLHVRVLEKVRQHFNERFLKFVRARCWPVLAYGLT</sequence>
<gene>
    <name evidence="1" type="ORF">CBM2586_A10257</name>
</gene>
<dbReference type="Proteomes" id="UP000257016">
    <property type="component" value="Unassembled WGS sequence"/>
</dbReference>
<name>A0A375B9D0_9BURK</name>
<reference evidence="1" key="1">
    <citation type="submission" date="2018-01" db="EMBL/GenBank/DDBJ databases">
        <authorList>
            <person name="Clerissi C."/>
        </authorList>
    </citation>
    <scope>NUCLEOTIDE SEQUENCE</scope>
    <source>
        <strain evidence="1">Cupriavidus taiwanensis LMG 19430</strain>
    </source>
</reference>
<dbReference type="EMBL" id="OFSN01000001">
    <property type="protein sequence ID" value="SOY40292.1"/>
    <property type="molecule type" value="Genomic_DNA"/>
</dbReference>
<protein>
    <submittedName>
        <fullName evidence="1">Uncharacterized protein</fullName>
    </submittedName>
</protein>
<evidence type="ECO:0000313" key="1">
    <source>
        <dbReference type="EMBL" id="SOY40292.1"/>
    </source>
</evidence>
<organism evidence="1">
    <name type="scientific">Cupriavidus taiwanensis</name>
    <dbReference type="NCBI Taxonomy" id="164546"/>
    <lineage>
        <taxon>Bacteria</taxon>
        <taxon>Pseudomonadati</taxon>
        <taxon>Pseudomonadota</taxon>
        <taxon>Betaproteobacteria</taxon>
        <taxon>Burkholderiales</taxon>
        <taxon>Burkholderiaceae</taxon>
        <taxon>Cupriavidus</taxon>
    </lineage>
</organism>
<comment type="caution">
    <text evidence="1">The sequence shown here is derived from an EMBL/GenBank/DDBJ whole genome shotgun (WGS) entry which is preliminary data.</text>
</comment>
<proteinExistence type="predicted"/>
<dbReference type="AlphaFoldDB" id="A0A375B9D0"/>